<evidence type="ECO:0000313" key="3">
    <source>
        <dbReference type="Proteomes" id="UP001345219"/>
    </source>
</evidence>
<name>A0AAN7PU96_9MYRT</name>
<feature type="region of interest" description="Disordered" evidence="1">
    <location>
        <begin position="36"/>
        <end position="94"/>
    </location>
</feature>
<comment type="caution">
    <text evidence="2">The sequence shown here is derived from an EMBL/GenBank/DDBJ whole genome shotgun (WGS) entry which is preliminary data.</text>
</comment>
<keyword evidence="3" id="KW-1185">Reference proteome</keyword>
<proteinExistence type="predicted"/>
<reference evidence="2 3" key="1">
    <citation type="journal article" date="2023" name="Hortic Res">
        <title>Pangenome of water caltrop reveals structural variations and asymmetric subgenome divergence after allopolyploidization.</title>
        <authorList>
            <person name="Zhang X."/>
            <person name="Chen Y."/>
            <person name="Wang L."/>
            <person name="Yuan Y."/>
            <person name="Fang M."/>
            <person name="Shi L."/>
            <person name="Lu R."/>
            <person name="Comes H.P."/>
            <person name="Ma Y."/>
            <person name="Chen Y."/>
            <person name="Huang G."/>
            <person name="Zhou Y."/>
            <person name="Zheng Z."/>
            <person name="Qiu Y."/>
        </authorList>
    </citation>
    <scope>NUCLEOTIDE SEQUENCE [LARGE SCALE GENOMIC DNA]</scope>
    <source>
        <tissue evidence="2">Roots</tissue>
    </source>
</reference>
<sequence>MFESFLKQYAPDWDVKKTSKRSFHPIGFDSNFFRSSTLEFPSRTPTLDRARVPLSNTSTPDPEPDPRPSPRNTPTRPSVRLPSPESPAPHDPIHPIDRRYLYGLFNTYNFFPSQSKLDGIRRVETRGRSTFDLWGRLN</sequence>
<evidence type="ECO:0000256" key="1">
    <source>
        <dbReference type="SAM" id="MobiDB-lite"/>
    </source>
</evidence>
<dbReference type="AlphaFoldDB" id="A0AAN7PU96"/>
<feature type="compositionally biased region" description="Polar residues" evidence="1">
    <location>
        <begin position="36"/>
        <end position="45"/>
    </location>
</feature>
<protein>
    <submittedName>
        <fullName evidence="2">Uncharacterized protein</fullName>
    </submittedName>
</protein>
<accession>A0AAN7PU96</accession>
<gene>
    <name evidence="2" type="ORF">SAY87_001902</name>
</gene>
<organism evidence="2 3">
    <name type="scientific">Trapa incisa</name>
    <dbReference type="NCBI Taxonomy" id="236973"/>
    <lineage>
        <taxon>Eukaryota</taxon>
        <taxon>Viridiplantae</taxon>
        <taxon>Streptophyta</taxon>
        <taxon>Embryophyta</taxon>
        <taxon>Tracheophyta</taxon>
        <taxon>Spermatophyta</taxon>
        <taxon>Magnoliopsida</taxon>
        <taxon>eudicotyledons</taxon>
        <taxon>Gunneridae</taxon>
        <taxon>Pentapetalae</taxon>
        <taxon>rosids</taxon>
        <taxon>malvids</taxon>
        <taxon>Myrtales</taxon>
        <taxon>Lythraceae</taxon>
        <taxon>Trapa</taxon>
    </lineage>
</organism>
<dbReference type="Proteomes" id="UP001345219">
    <property type="component" value="Chromosome 2"/>
</dbReference>
<evidence type="ECO:0000313" key="2">
    <source>
        <dbReference type="EMBL" id="KAK4753798.1"/>
    </source>
</evidence>
<dbReference type="EMBL" id="JAXIOK010000015">
    <property type="protein sequence ID" value="KAK4753798.1"/>
    <property type="molecule type" value="Genomic_DNA"/>
</dbReference>